<evidence type="ECO:0000313" key="3">
    <source>
        <dbReference type="Proteomes" id="UP000324748"/>
    </source>
</evidence>
<dbReference type="Proteomes" id="UP000324748">
    <property type="component" value="Unassembled WGS sequence"/>
</dbReference>
<gene>
    <name evidence="2" type="ORF">PGT21_019826</name>
</gene>
<feature type="compositionally biased region" description="Polar residues" evidence="1">
    <location>
        <begin position="11"/>
        <end position="49"/>
    </location>
</feature>
<dbReference type="AlphaFoldDB" id="A0A5B0NCM3"/>
<keyword evidence="3" id="KW-1185">Reference proteome</keyword>
<dbReference type="EMBL" id="VSWC01000105">
    <property type="protein sequence ID" value="KAA1087021.1"/>
    <property type="molecule type" value="Genomic_DNA"/>
</dbReference>
<evidence type="ECO:0000313" key="2">
    <source>
        <dbReference type="EMBL" id="KAA1087021.1"/>
    </source>
</evidence>
<sequence>MDLAYNRVRENQATTPIHQSDSVATSQVFSQDSGTTYSRPSNQPSNNSLDEGLLLPGEPIVCKTKSSSNEYWPARLIGREGSLSKQTITRHNEQLYRVHFCDEEQMLLPRSFFLTVFQEEFFTAKLGQLETIEATFDQLFPKLLEAIPKIDSIVAGAYMEESVTNKHEAHLTGTTEAHGSAGYISYGQYSEAIICSMTQYLTNRYIHEQPPQLIIDQRFFKLTEQQQTTYVLDVIVPEAMILITQADFSDKVLDSHDSRALAIDYLNEQDIVSLINVLRTRIKA</sequence>
<accession>A0A5B0NCM3</accession>
<reference evidence="2 3" key="1">
    <citation type="submission" date="2019-05" db="EMBL/GenBank/DDBJ databases">
        <title>Emergence of the Ug99 lineage of the wheat stem rust pathogen through somatic hybridization.</title>
        <authorList>
            <person name="Li F."/>
            <person name="Upadhyaya N.M."/>
            <person name="Sperschneider J."/>
            <person name="Matny O."/>
            <person name="Nguyen-Phuc H."/>
            <person name="Mago R."/>
            <person name="Raley C."/>
            <person name="Miller M.E."/>
            <person name="Silverstein K.A.T."/>
            <person name="Henningsen E."/>
            <person name="Hirsch C.D."/>
            <person name="Visser B."/>
            <person name="Pretorius Z.A."/>
            <person name="Steffenson B.J."/>
            <person name="Schwessinger B."/>
            <person name="Dodds P.N."/>
            <person name="Figueroa M."/>
        </authorList>
    </citation>
    <scope>NUCLEOTIDE SEQUENCE [LARGE SCALE GENOMIC DNA]</scope>
    <source>
        <strain evidence="2">21-0</strain>
    </source>
</reference>
<proteinExistence type="predicted"/>
<organism evidence="2 3">
    <name type="scientific">Puccinia graminis f. sp. tritici</name>
    <dbReference type="NCBI Taxonomy" id="56615"/>
    <lineage>
        <taxon>Eukaryota</taxon>
        <taxon>Fungi</taxon>
        <taxon>Dikarya</taxon>
        <taxon>Basidiomycota</taxon>
        <taxon>Pucciniomycotina</taxon>
        <taxon>Pucciniomycetes</taxon>
        <taxon>Pucciniales</taxon>
        <taxon>Pucciniaceae</taxon>
        <taxon>Puccinia</taxon>
    </lineage>
</organism>
<dbReference type="OrthoDB" id="2505963at2759"/>
<protein>
    <submittedName>
        <fullName evidence="2">Uncharacterized protein</fullName>
    </submittedName>
</protein>
<name>A0A5B0NCM3_PUCGR</name>
<feature type="region of interest" description="Disordered" evidence="1">
    <location>
        <begin position="1"/>
        <end position="52"/>
    </location>
</feature>
<comment type="caution">
    <text evidence="2">The sequence shown here is derived from an EMBL/GenBank/DDBJ whole genome shotgun (WGS) entry which is preliminary data.</text>
</comment>
<evidence type="ECO:0000256" key="1">
    <source>
        <dbReference type="SAM" id="MobiDB-lite"/>
    </source>
</evidence>